<keyword evidence="1" id="KW-0472">Membrane</keyword>
<dbReference type="RefSeq" id="WP_133364221.1">
    <property type="nucleotide sequence ID" value="NZ_CP037940.1"/>
</dbReference>
<evidence type="ECO:0000313" key="3">
    <source>
        <dbReference type="Proteomes" id="UP000292886"/>
    </source>
</evidence>
<keyword evidence="1" id="KW-0812">Transmembrane</keyword>
<dbReference type="KEGG" id="wei:EQG49_12110"/>
<reference evidence="3" key="1">
    <citation type="submission" date="2019-03" db="EMBL/GenBank/DDBJ databases">
        <title>Weissella sp. 26KH-42 Genome sequencing.</title>
        <authorList>
            <person name="Heo J."/>
            <person name="Kim S.-J."/>
            <person name="Kim J.-S."/>
            <person name="Hong S.-B."/>
            <person name="Kwon S.-W."/>
        </authorList>
    </citation>
    <scope>NUCLEOTIDE SEQUENCE [LARGE SCALE GENOMIC DNA]</scope>
    <source>
        <strain evidence="3">26KH-42</strain>
    </source>
</reference>
<gene>
    <name evidence="2" type="ORF">EQG49_12110</name>
</gene>
<feature type="transmembrane region" description="Helical" evidence="1">
    <location>
        <begin position="145"/>
        <end position="164"/>
    </location>
</feature>
<accession>A0A4P6YWC7</accession>
<feature type="transmembrane region" description="Helical" evidence="1">
    <location>
        <begin position="122"/>
        <end position="139"/>
    </location>
</feature>
<name>A0A4P6YWC7_9LACO</name>
<dbReference type="CDD" id="cd06577">
    <property type="entry name" value="PASTA_pknB"/>
    <property type="match status" value="1"/>
</dbReference>
<dbReference type="InterPro" id="IPR005543">
    <property type="entry name" value="PASTA_dom"/>
</dbReference>
<keyword evidence="1" id="KW-1133">Transmembrane helix</keyword>
<dbReference type="Proteomes" id="UP000292886">
    <property type="component" value="Chromosome"/>
</dbReference>
<organism evidence="2 3">
    <name type="scientific">Periweissella cryptocerci</name>
    <dbReference type="NCBI Taxonomy" id="2506420"/>
    <lineage>
        <taxon>Bacteria</taxon>
        <taxon>Bacillati</taxon>
        <taxon>Bacillota</taxon>
        <taxon>Bacilli</taxon>
        <taxon>Lactobacillales</taxon>
        <taxon>Lactobacillaceae</taxon>
        <taxon>Periweissella</taxon>
    </lineage>
</organism>
<dbReference type="EMBL" id="CP037940">
    <property type="protein sequence ID" value="QBO37144.1"/>
    <property type="molecule type" value="Genomic_DNA"/>
</dbReference>
<protein>
    <submittedName>
        <fullName evidence="2">Uncharacterized protein</fullName>
    </submittedName>
</protein>
<evidence type="ECO:0000313" key="2">
    <source>
        <dbReference type="EMBL" id="QBO37144.1"/>
    </source>
</evidence>
<proteinExistence type="predicted"/>
<keyword evidence="3" id="KW-1185">Reference proteome</keyword>
<dbReference type="AlphaFoldDB" id="A0A4P6YWC7"/>
<sequence length="236" mass="26612">MSQSYQLFKKTNEKLLMEGDTYGKRIMHEITCLINDPSYQASIVKVMPGDTYAYQILGIDDFEALKRDAMINALRLEGFVFSTVEGDTENMDVVTVNGQAMKRTIIQKIRLTLRKPRNRNKVYLALALISVLQLFIPYAELSQRVRTLNIIWIIFVGFAIDYSFREAKQLELVFPSLIGMQVEDARQMIADQGFKVGNSILGRQINGMGIDGERVVSAKRGLFGRSIELNSKGGAS</sequence>
<evidence type="ECO:0000256" key="1">
    <source>
        <dbReference type="SAM" id="Phobius"/>
    </source>
</evidence>